<accession>L8FRZ8</accession>
<dbReference type="Proteomes" id="UP000011064">
    <property type="component" value="Unassembled WGS sequence"/>
</dbReference>
<dbReference type="HOGENOM" id="CLU_1355161_0_0_1"/>
<proteinExistence type="predicted"/>
<name>L8FRZ8_PSED2</name>
<dbReference type="AlphaFoldDB" id="L8FRZ8"/>
<protein>
    <submittedName>
        <fullName evidence="2">Uncharacterized protein</fullName>
    </submittedName>
</protein>
<dbReference type="VEuPathDB" id="FungiDB:GMDG_08819"/>
<keyword evidence="3" id="KW-1185">Reference proteome</keyword>
<reference evidence="3" key="1">
    <citation type="submission" date="2010-09" db="EMBL/GenBank/DDBJ databases">
        <title>The genome sequence of Geomyces destructans 20631-21.</title>
        <authorList>
            <consortium name="The Broad Institute Genome Sequencing Platform"/>
            <person name="Cuomo C.A."/>
            <person name="Blehert D.S."/>
            <person name="Lorch J.M."/>
            <person name="Young S.K."/>
            <person name="Zeng Q."/>
            <person name="Gargeya S."/>
            <person name="Fitzgerald M."/>
            <person name="Haas B."/>
            <person name="Abouelleil A."/>
            <person name="Alvarado L."/>
            <person name="Arachchi H.M."/>
            <person name="Berlin A."/>
            <person name="Brown A."/>
            <person name="Chapman S.B."/>
            <person name="Chen Z."/>
            <person name="Dunbar C."/>
            <person name="Freedman E."/>
            <person name="Gearin G."/>
            <person name="Gellesch M."/>
            <person name="Goldberg J."/>
            <person name="Griggs A."/>
            <person name="Gujja S."/>
            <person name="Heiman D."/>
            <person name="Howarth C."/>
            <person name="Larson L."/>
            <person name="Lui A."/>
            <person name="MacDonald P.J.P."/>
            <person name="Montmayeur A."/>
            <person name="Murphy C."/>
            <person name="Neiman D."/>
            <person name="Pearson M."/>
            <person name="Priest M."/>
            <person name="Roberts A."/>
            <person name="Saif S."/>
            <person name="Shea T."/>
            <person name="Shenoy N."/>
            <person name="Sisk P."/>
            <person name="Stolte C."/>
            <person name="Sykes S."/>
            <person name="Wortman J."/>
            <person name="Nusbaum C."/>
            <person name="Birren B."/>
        </authorList>
    </citation>
    <scope>NUCLEOTIDE SEQUENCE [LARGE SCALE GENOMIC DNA]</scope>
    <source>
        <strain evidence="3">ATCC MYA-4855 / 20631-21</strain>
    </source>
</reference>
<gene>
    <name evidence="2" type="ORF">GMDG_08819</name>
</gene>
<feature type="compositionally biased region" description="Basic residues" evidence="1">
    <location>
        <begin position="176"/>
        <end position="185"/>
    </location>
</feature>
<evidence type="ECO:0000313" key="2">
    <source>
        <dbReference type="EMBL" id="ELR02491.1"/>
    </source>
</evidence>
<feature type="region of interest" description="Disordered" evidence="1">
    <location>
        <begin position="151"/>
        <end position="202"/>
    </location>
</feature>
<sequence>MVGQPSANSGHADYAADMTFSAWSEAIGSRPIDERDLIGGGKPTTFTIFRNLRVPRMTGRRLESTNAGYKLHHKCFKVAAHSCFGGSVDSSFVDIDILLTKVRNPQSRTYFLDAVRAYKAGALRAALTAAWVAIAYDLIAKYRELSAQGRRGSDDLPAVVGPCDRQQRHTPTPPTRRPHHRRCRRHDPGDQPARQASARAFA</sequence>
<evidence type="ECO:0000256" key="1">
    <source>
        <dbReference type="SAM" id="MobiDB-lite"/>
    </source>
</evidence>
<organism evidence="2 3">
    <name type="scientific">Pseudogymnoascus destructans (strain ATCC MYA-4855 / 20631-21)</name>
    <name type="common">Bat white-nose syndrome fungus</name>
    <name type="synonym">Geomyces destructans</name>
    <dbReference type="NCBI Taxonomy" id="658429"/>
    <lineage>
        <taxon>Eukaryota</taxon>
        <taxon>Fungi</taxon>
        <taxon>Dikarya</taxon>
        <taxon>Ascomycota</taxon>
        <taxon>Pezizomycotina</taxon>
        <taxon>Leotiomycetes</taxon>
        <taxon>Thelebolales</taxon>
        <taxon>Thelebolaceae</taxon>
        <taxon>Pseudogymnoascus</taxon>
    </lineage>
</organism>
<dbReference type="InParanoid" id="L8FRZ8"/>
<evidence type="ECO:0000313" key="3">
    <source>
        <dbReference type="Proteomes" id="UP000011064"/>
    </source>
</evidence>
<dbReference type="EMBL" id="GL574360">
    <property type="protein sequence ID" value="ELR02491.1"/>
    <property type="molecule type" value="Genomic_DNA"/>
</dbReference>